<gene>
    <name evidence="3" type="ORF">H3V53_29770</name>
</gene>
<keyword evidence="2" id="KW-0732">Signal</keyword>
<comment type="caution">
    <text evidence="3">The sequence shown here is derived from an EMBL/GenBank/DDBJ whole genome shotgun (WGS) entry which is preliminary data.</text>
</comment>
<evidence type="ECO:0000256" key="2">
    <source>
        <dbReference type="SAM" id="SignalP"/>
    </source>
</evidence>
<evidence type="ECO:0000313" key="3">
    <source>
        <dbReference type="EMBL" id="MEI6001210.1"/>
    </source>
</evidence>
<name>A0ABU8IZV8_9BURK</name>
<reference evidence="3 4" key="1">
    <citation type="journal article" date="2022" name="Arch. Microbiol.">
        <title>Paraburkholderia bengalensis sp. nov. isolated from roots of Oryza sativa, IR64.</title>
        <authorList>
            <person name="Nag P."/>
            <person name="Mondal N."/>
            <person name="Sarkar J."/>
            <person name="Das S."/>
        </authorList>
    </citation>
    <scope>NUCLEOTIDE SEQUENCE [LARGE SCALE GENOMIC DNA]</scope>
    <source>
        <strain evidence="3 4">IR64_4_BI</strain>
    </source>
</reference>
<protein>
    <submittedName>
        <fullName evidence="3">Uncharacterized protein</fullName>
    </submittedName>
</protein>
<feature type="coiled-coil region" evidence="1">
    <location>
        <begin position="40"/>
        <end position="67"/>
    </location>
</feature>
<organism evidence="3 4">
    <name type="scientific">Paraburkholderia bengalensis</name>
    <dbReference type="NCBI Taxonomy" id="2747562"/>
    <lineage>
        <taxon>Bacteria</taxon>
        <taxon>Pseudomonadati</taxon>
        <taxon>Pseudomonadota</taxon>
        <taxon>Betaproteobacteria</taxon>
        <taxon>Burkholderiales</taxon>
        <taxon>Burkholderiaceae</taxon>
        <taxon>Paraburkholderia</taxon>
    </lineage>
</organism>
<evidence type="ECO:0000256" key="1">
    <source>
        <dbReference type="SAM" id="Coils"/>
    </source>
</evidence>
<feature type="chain" id="PRO_5046080974" evidence="2">
    <location>
        <begin position="22"/>
        <end position="180"/>
    </location>
</feature>
<sequence>MKKLLFPVAICIALSSPMLHAASKDATAAQGTSKAQSTDMAAFDKNLAQFQEQMKTMQAQMNQIRQTQDPKERQKLLQQHWATMQSAMTTMHGMWGSGMMGHGMMGHGMMGQGMMGQGMMGQGMMSGGWGHMGGYYSRLSPEQLRQRQYMTDQYLQMQQEMMNNMMWQQQYSTQPPASPQ</sequence>
<accession>A0ABU8IZV8</accession>
<proteinExistence type="predicted"/>
<dbReference type="EMBL" id="JACFYJ010000067">
    <property type="protein sequence ID" value="MEI6001210.1"/>
    <property type="molecule type" value="Genomic_DNA"/>
</dbReference>
<evidence type="ECO:0000313" key="4">
    <source>
        <dbReference type="Proteomes" id="UP001386437"/>
    </source>
</evidence>
<keyword evidence="1" id="KW-0175">Coiled coil</keyword>
<dbReference type="Proteomes" id="UP001386437">
    <property type="component" value="Unassembled WGS sequence"/>
</dbReference>
<dbReference type="RefSeq" id="WP_336600984.1">
    <property type="nucleotide sequence ID" value="NZ_JACFYJ010000067.1"/>
</dbReference>
<feature type="signal peptide" evidence="2">
    <location>
        <begin position="1"/>
        <end position="21"/>
    </location>
</feature>
<keyword evidence="4" id="KW-1185">Reference proteome</keyword>